<comment type="cofactor">
    <cofactor evidence="1 7">
        <name>heme</name>
        <dbReference type="ChEBI" id="CHEBI:30413"/>
    </cofactor>
</comment>
<dbReference type="GO" id="GO:0004497">
    <property type="term" value="F:monooxygenase activity"/>
    <property type="evidence" value="ECO:0007669"/>
    <property type="project" value="UniProtKB-KW"/>
</dbReference>
<feature type="binding site" description="axial binding residue" evidence="7">
    <location>
        <position position="438"/>
    </location>
    <ligand>
        <name>heme</name>
        <dbReference type="ChEBI" id="CHEBI:30413"/>
    </ligand>
    <ligandPart>
        <name>Fe</name>
        <dbReference type="ChEBI" id="CHEBI:18248"/>
    </ligandPart>
</feature>
<evidence type="ECO:0000256" key="6">
    <source>
        <dbReference type="ARBA" id="ARBA00023004"/>
    </source>
</evidence>
<evidence type="ECO:0000256" key="2">
    <source>
        <dbReference type="ARBA" id="ARBA00004685"/>
    </source>
</evidence>
<dbReference type="EMBL" id="ML996272">
    <property type="protein sequence ID" value="KAF2728639.1"/>
    <property type="molecule type" value="Genomic_DNA"/>
</dbReference>
<keyword evidence="10" id="KW-1185">Reference proteome</keyword>
<dbReference type="OrthoDB" id="1844152at2759"/>
<comment type="caution">
    <text evidence="9">The sequence shown here is derived from an EMBL/GenBank/DDBJ whole genome shotgun (WGS) entry which is preliminary data.</text>
</comment>
<dbReference type="PRINTS" id="PR00465">
    <property type="entry name" value="EP450IV"/>
</dbReference>
<dbReference type="Proteomes" id="UP000799444">
    <property type="component" value="Unassembled WGS sequence"/>
</dbReference>
<proteinExistence type="inferred from homology"/>
<dbReference type="GO" id="GO:0020037">
    <property type="term" value="F:heme binding"/>
    <property type="evidence" value="ECO:0007669"/>
    <property type="project" value="InterPro"/>
</dbReference>
<dbReference type="Gene3D" id="1.10.630.10">
    <property type="entry name" value="Cytochrome P450"/>
    <property type="match status" value="1"/>
</dbReference>
<dbReference type="CDD" id="cd11041">
    <property type="entry name" value="CYP503A1-like"/>
    <property type="match status" value="1"/>
</dbReference>
<keyword evidence="6 7" id="KW-0408">Iron</keyword>
<evidence type="ECO:0000256" key="7">
    <source>
        <dbReference type="PIRSR" id="PIRSR602403-1"/>
    </source>
</evidence>
<evidence type="ECO:0000256" key="3">
    <source>
        <dbReference type="ARBA" id="ARBA00010617"/>
    </source>
</evidence>
<sequence>MIFATTSTPSFTNVISTITATEIFVLSLVILLVFSWYLNLASVNAPFAGYRSWFEPTFLHKSGKFWVRRIDGDTLILSNNYLEELRLFPNTVLSNAHAQYQNIKGKYTYASVVLHSILHTRVLLQQLTPKVGFYALRSKAAFDEAFYSLMPRSKEWVEVDIQSVARSIVARMTGAVFLGAATARNEEWLNISIQYPMDTFQTAFQLRMFPNFLHPLLARLLPSRYRLQGHRRRAGRIIQELITEHQRKVEAGEKTEDTLLEWMLDNAVGTEGSLEEMKSRQLVLTLASIHTTALALSHAFYDLCAHPEYVEPLREEIESVTKEFPSNEDFVNHGLQRLEKMDSFLVESQRLHPPVMMSPQRVARKTINLQDGTRIPSGTRIAFPSAAILNDSSVTPDPSVFDAFRSYRKRQVPGEKFNHVRVQTGKENLAFGHGKQACPGRHFAVAEIKVVLCRIIGEYDVKYWAGQVRPRTYYLDENVFPDPWAKLHFRHRGAGAEAASGKGGVAV</sequence>
<evidence type="ECO:0000256" key="4">
    <source>
        <dbReference type="ARBA" id="ARBA00022723"/>
    </source>
</evidence>
<dbReference type="PANTHER" id="PTHR46206:SF9">
    <property type="entry name" value="CYTOCHROME P450"/>
    <property type="match status" value="1"/>
</dbReference>
<keyword evidence="8" id="KW-0472">Membrane</keyword>
<evidence type="ECO:0000256" key="1">
    <source>
        <dbReference type="ARBA" id="ARBA00001971"/>
    </source>
</evidence>
<keyword evidence="5" id="KW-0560">Oxidoreductase</keyword>
<protein>
    <submittedName>
        <fullName evidence="9">Cytochrome P450 monooxygenase</fullName>
    </submittedName>
</protein>
<dbReference type="AlphaFoldDB" id="A0A9P4UVW4"/>
<name>A0A9P4UVW4_9PLEO</name>
<feature type="transmembrane region" description="Helical" evidence="8">
    <location>
        <begin position="12"/>
        <end position="38"/>
    </location>
</feature>
<comment type="pathway">
    <text evidence="2">Mycotoxin biosynthesis.</text>
</comment>
<evidence type="ECO:0000256" key="5">
    <source>
        <dbReference type="ARBA" id="ARBA00023002"/>
    </source>
</evidence>
<dbReference type="SUPFAM" id="SSF48264">
    <property type="entry name" value="Cytochrome P450"/>
    <property type="match status" value="1"/>
</dbReference>
<comment type="similarity">
    <text evidence="3">Belongs to the cytochrome P450 family.</text>
</comment>
<dbReference type="PANTHER" id="PTHR46206">
    <property type="entry name" value="CYTOCHROME P450"/>
    <property type="match status" value="1"/>
</dbReference>
<keyword evidence="4 7" id="KW-0479">Metal-binding</keyword>
<dbReference type="GO" id="GO:0005506">
    <property type="term" value="F:iron ion binding"/>
    <property type="evidence" value="ECO:0007669"/>
    <property type="project" value="InterPro"/>
</dbReference>
<accession>A0A9P4UVW4</accession>
<organism evidence="9 10">
    <name type="scientific">Polyplosphaeria fusca</name>
    <dbReference type="NCBI Taxonomy" id="682080"/>
    <lineage>
        <taxon>Eukaryota</taxon>
        <taxon>Fungi</taxon>
        <taxon>Dikarya</taxon>
        <taxon>Ascomycota</taxon>
        <taxon>Pezizomycotina</taxon>
        <taxon>Dothideomycetes</taxon>
        <taxon>Pleosporomycetidae</taxon>
        <taxon>Pleosporales</taxon>
        <taxon>Tetraplosphaeriaceae</taxon>
        <taxon>Polyplosphaeria</taxon>
    </lineage>
</organism>
<dbReference type="PRINTS" id="PR00385">
    <property type="entry name" value="P450"/>
</dbReference>
<dbReference type="InterPro" id="IPR036396">
    <property type="entry name" value="Cyt_P450_sf"/>
</dbReference>
<dbReference type="InterPro" id="IPR002403">
    <property type="entry name" value="Cyt_P450_E_grp-IV"/>
</dbReference>
<keyword evidence="8" id="KW-1133">Transmembrane helix</keyword>
<evidence type="ECO:0000313" key="9">
    <source>
        <dbReference type="EMBL" id="KAF2728639.1"/>
    </source>
</evidence>
<evidence type="ECO:0000256" key="8">
    <source>
        <dbReference type="SAM" id="Phobius"/>
    </source>
</evidence>
<keyword evidence="7" id="KW-0349">Heme</keyword>
<dbReference type="InterPro" id="IPR001128">
    <property type="entry name" value="Cyt_P450"/>
</dbReference>
<reference evidence="9" key="1">
    <citation type="journal article" date="2020" name="Stud. Mycol.">
        <title>101 Dothideomycetes genomes: a test case for predicting lifestyles and emergence of pathogens.</title>
        <authorList>
            <person name="Haridas S."/>
            <person name="Albert R."/>
            <person name="Binder M."/>
            <person name="Bloem J."/>
            <person name="Labutti K."/>
            <person name="Salamov A."/>
            <person name="Andreopoulos B."/>
            <person name="Baker S."/>
            <person name="Barry K."/>
            <person name="Bills G."/>
            <person name="Bluhm B."/>
            <person name="Cannon C."/>
            <person name="Castanera R."/>
            <person name="Culley D."/>
            <person name="Daum C."/>
            <person name="Ezra D."/>
            <person name="Gonzalez J."/>
            <person name="Henrissat B."/>
            <person name="Kuo A."/>
            <person name="Liang C."/>
            <person name="Lipzen A."/>
            <person name="Lutzoni F."/>
            <person name="Magnuson J."/>
            <person name="Mondo S."/>
            <person name="Nolan M."/>
            <person name="Ohm R."/>
            <person name="Pangilinan J."/>
            <person name="Park H.-J."/>
            <person name="Ramirez L."/>
            <person name="Alfaro M."/>
            <person name="Sun H."/>
            <person name="Tritt A."/>
            <person name="Yoshinaga Y."/>
            <person name="Zwiers L.-H."/>
            <person name="Turgeon B."/>
            <person name="Goodwin S."/>
            <person name="Spatafora J."/>
            <person name="Crous P."/>
            <person name="Grigoriev I."/>
        </authorList>
    </citation>
    <scope>NUCLEOTIDE SEQUENCE</scope>
    <source>
        <strain evidence="9">CBS 125425</strain>
    </source>
</reference>
<keyword evidence="9" id="KW-0503">Monooxygenase</keyword>
<evidence type="ECO:0000313" key="10">
    <source>
        <dbReference type="Proteomes" id="UP000799444"/>
    </source>
</evidence>
<dbReference type="GO" id="GO:0016705">
    <property type="term" value="F:oxidoreductase activity, acting on paired donors, with incorporation or reduction of molecular oxygen"/>
    <property type="evidence" value="ECO:0007669"/>
    <property type="project" value="InterPro"/>
</dbReference>
<gene>
    <name evidence="9" type="ORF">EJ04DRAFT_556629</name>
</gene>
<keyword evidence="8" id="KW-0812">Transmembrane</keyword>
<dbReference type="Pfam" id="PF00067">
    <property type="entry name" value="p450"/>
    <property type="match status" value="1"/>
</dbReference>